<feature type="region of interest" description="Disordered" evidence="1">
    <location>
        <begin position="413"/>
        <end position="432"/>
    </location>
</feature>
<accession>A0ABX0IGH4</accession>
<reference evidence="4 5" key="1">
    <citation type="submission" date="2019-11" db="EMBL/GenBank/DDBJ databases">
        <title>Eggerthellaceae novel genus isolated from the rectal contents of marmort.</title>
        <authorList>
            <person name="Zhang G."/>
        </authorList>
    </citation>
    <scope>NUCLEOTIDE SEQUENCE [LARGE SCALE GENOMIC DNA]</scope>
    <source>
        <strain evidence="5">zg-886</strain>
    </source>
</reference>
<keyword evidence="2" id="KW-1133">Transmembrane helix</keyword>
<dbReference type="EMBL" id="WPCR01000004">
    <property type="protein sequence ID" value="NHM13929.1"/>
    <property type="molecule type" value="Genomic_DNA"/>
</dbReference>
<dbReference type="Proteomes" id="UP000636394">
    <property type="component" value="Unassembled WGS sequence"/>
</dbReference>
<keyword evidence="2" id="KW-0812">Transmembrane</keyword>
<feature type="compositionally biased region" description="Low complexity" evidence="1">
    <location>
        <begin position="661"/>
        <end position="674"/>
    </location>
</feature>
<feature type="region of interest" description="Disordered" evidence="1">
    <location>
        <begin position="657"/>
        <end position="706"/>
    </location>
</feature>
<feature type="compositionally biased region" description="Low complexity" evidence="1">
    <location>
        <begin position="556"/>
        <end position="578"/>
    </location>
</feature>
<evidence type="ECO:0000256" key="2">
    <source>
        <dbReference type="SAM" id="Phobius"/>
    </source>
</evidence>
<keyword evidence="5" id="KW-1185">Reference proteome</keyword>
<gene>
    <name evidence="4" type="ORF">GMI68_03950</name>
</gene>
<dbReference type="InterPro" id="IPR007484">
    <property type="entry name" value="Peptidase_M28"/>
</dbReference>
<feature type="compositionally biased region" description="Basic and acidic residues" evidence="1">
    <location>
        <begin position="675"/>
        <end position="701"/>
    </location>
</feature>
<sequence length="1157" mass="122196">MPCNYFLPGTKGVAMSDMIDSVTYLAQEIGPRPAGTEEEQQAALYITESMQKEARLSTVIEDFRGLSSTELLLAVLCLCSVVMAVLATALPVVDVAAVVVTALVAAVFASESLGKPVVSRLLGRGVSQNVVAKYDPELPSEAGSAHHRKVVLVARYDSGKVTRETAGSLVRLLPALQWFTLGSVVLLPVLLLLRAVFFPAGGGLMSSIVNILIIVALIGTALPCVQWVLHKTAPYNEGANCNGAGVAMLLEVAKRVGQGRVTEAEIAEREEAVIHGKEEALAAGVVPEGAELVYETDAPAPAGAPASHQAAAEASPDGGLAAAKAAIAAMTGRPVAGAADSYDADVPADVPADGHSVVVDQVAQAAPELEAAPQASESPVQQVEAAPAMFYAPHLETRQKQASSVPDWYVKAQEKAKRPRGGDKPAQRSRYASALDAAVRESAGHFAEANRIVGYRLEETLSAGKEVIREVEPPAAATARAAAGVAAGTGAGFAGQQAAAAAAPAQPRRDVQPMREAPVRAVPAQAAAVREIAAQAAPVRDAAPAQAAQTMREEIVAPQAAPQAAPAPASVPEQAPSAGESLDMGTMAMPPIDVSQLVFEEPPATPEPAMPSFLDPAKVQAAAQASRRMEDRSSDRVVAAKASVDASGTIAVVTDEASFDAPAEASEGPAPARTETPRRPEPRGEQEHQVTMRDADSERPQQESYVQEATQTFADRVMQRRRARRPVVLPEVDESAKLAPVREVAKQRAPLAEAAESGQAAAKSLLSMLPAITADDIVASHGGVEEAKADPLLAALPSLSGSFARVGDSSKATVGAAGSFAPASSTSSFAPIGDEFVEEMDPEDIYVDDADDSAYNETFAESGAIASGEYLDMPKSRLQRLFGRFRKEKKAPEPEVSTQEWLDVDEDFDAREVGAQRGGWESFRTANDDVADQTTAFSPLDADDDIDDGFDDYDDSDNGRASWHGGGYSGERLMESSDLNSEEIAEEAAVAAAQPVEVDEELKQIYAFRNPDVNAEVWFVALGAELSTHDGMRAFLDEHAHELRGAIVVDLDALGAGDITMIEEEGLFRPVKTSSRMKRYVKKASQASGVSVRSAKLRWMDSAASYATRRGIQSMHLVGLRDGKPAYYGQDDDTVEHVSEEKLNNNAKFVMEMIKNI</sequence>
<feature type="transmembrane region" description="Helical" evidence="2">
    <location>
        <begin position="209"/>
        <end position="229"/>
    </location>
</feature>
<feature type="compositionally biased region" description="Basic and acidic residues" evidence="1">
    <location>
        <begin position="413"/>
        <end position="426"/>
    </location>
</feature>
<name>A0ABX0IGH4_9ACTN</name>
<dbReference type="Gene3D" id="3.40.630.10">
    <property type="entry name" value="Zn peptidases"/>
    <property type="match status" value="2"/>
</dbReference>
<protein>
    <submittedName>
        <fullName evidence="4">M28 family peptidase</fullName>
    </submittedName>
</protein>
<keyword evidence="2" id="KW-0472">Membrane</keyword>
<comment type="caution">
    <text evidence="4">The sequence shown here is derived from an EMBL/GenBank/DDBJ whole genome shotgun (WGS) entry which is preliminary data.</text>
</comment>
<feature type="transmembrane region" description="Helical" evidence="2">
    <location>
        <begin position="175"/>
        <end position="197"/>
    </location>
</feature>
<organism evidence="4 5">
    <name type="scientific">Xiamenia xianingshaonis</name>
    <dbReference type="NCBI Taxonomy" id="2682776"/>
    <lineage>
        <taxon>Bacteria</taxon>
        <taxon>Bacillati</taxon>
        <taxon>Actinomycetota</taxon>
        <taxon>Coriobacteriia</taxon>
        <taxon>Eggerthellales</taxon>
        <taxon>Eggerthellaceae</taxon>
        <taxon>Xiamenia</taxon>
    </lineage>
</organism>
<evidence type="ECO:0000256" key="1">
    <source>
        <dbReference type="SAM" id="MobiDB-lite"/>
    </source>
</evidence>
<evidence type="ECO:0000313" key="4">
    <source>
        <dbReference type="EMBL" id="NHM13929.1"/>
    </source>
</evidence>
<evidence type="ECO:0000259" key="3">
    <source>
        <dbReference type="Pfam" id="PF04389"/>
    </source>
</evidence>
<evidence type="ECO:0000313" key="5">
    <source>
        <dbReference type="Proteomes" id="UP000636394"/>
    </source>
</evidence>
<proteinExistence type="predicted"/>
<feature type="domain" description="Peptidase M28" evidence="3">
    <location>
        <begin position="1002"/>
        <end position="1152"/>
    </location>
</feature>
<feature type="transmembrane region" description="Helical" evidence="2">
    <location>
        <begin position="71"/>
        <end position="90"/>
    </location>
</feature>
<dbReference type="SUPFAM" id="SSF53187">
    <property type="entry name" value="Zn-dependent exopeptidases"/>
    <property type="match status" value="2"/>
</dbReference>
<feature type="region of interest" description="Disordered" evidence="1">
    <location>
        <begin position="556"/>
        <end position="580"/>
    </location>
</feature>
<dbReference type="Pfam" id="PF04389">
    <property type="entry name" value="Peptidase_M28"/>
    <property type="match status" value="1"/>
</dbReference>